<evidence type="ECO:0000313" key="2">
    <source>
        <dbReference type="Proteomes" id="UP000321907"/>
    </source>
</evidence>
<evidence type="ECO:0000313" key="1">
    <source>
        <dbReference type="EMBL" id="TXF88026.1"/>
    </source>
</evidence>
<name>A0A5C7FES8_9BACT</name>
<keyword evidence="2" id="KW-1185">Reference proteome</keyword>
<dbReference type="AlphaFoldDB" id="A0A5C7FES8"/>
<comment type="caution">
    <text evidence="1">The sequence shown here is derived from an EMBL/GenBank/DDBJ whole genome shotgun (WGS) entry which is preliminary data.</text>
</comment>
<sequence length="205" mass="22943">MSLQFFPQLDAYIKELTDEETLIPQERKELLLKLSGYIQKKKGGPVQLNFICTHNSRRSHLAQIWASVAAAWFGLEQVTTFSGGTEATAFNPRAVAALQRAGFDIVNPGGENPHYRVKFGEAAEPLECWSKTFDDPANPEGDFAAIMTCSDADENCPFIPGVDLRLPLTYEDPKVADDTPQEAERYDERVRQIGREIFFALSNAR</sequence>
<reference evidence="1 2" key="1">
    <citation type="submission" date="2019-08" db="EMBL/GenBank/DDBJ databases">
        <title>Lewinella sp. strain SSH13 Genome sequencing and assembly.</title>
        <authorList>
            <person name="Kim I."/>
        </authorList>
    </citation>
    <scope>NUCLEOTIDE SEQUENCE [LARGE SCALE GENOMIC DNA]</scope>
    <source>
        <strain evidence="1 2">SSH13</strain>
    </source>
</reference>
<dbReference type="Proteomes" id="UP000321907">
    <property type="component" value="Unassembled WGS sequence"/>
</dbReference>
<gene>
    <name evidence="1" type="ORF">FUA23_16215</name>
</gene>
<dbReference type="SUPFAM" id="SSF52788">
    <property type="entry name" value="Phosphotyrosine protein phosphatases I"/>
    <property type="match status" value="1"/>
</dbReference>
<accession>A0A5C7FES8</accession>
<dbReference type="PANTHER" id="PTHR43428">
    <property type="entry name" value="ARSENATE REDUCTASE"/>
    <property type="match status" value="1"/>
</dbReference>
<dbReference type="RefSeq" id="WP_147931814.1">
    <property type="nucleotide sequence ID" value="NZ_VOXD01000027.1"/>
</dbReference>
<dbReference type="PANTHER" id="PTHR43428:SF1">
    <property type="entry name" value="ARSENATE REDUCTASE"/>
    <property type="match status" value="1"/>
</dbReference>
<protein>
    <submittedName>
        <fullName evidence="1">Protein-tyrosine-phosphatase</fullName>
    </submittedName>
</protein>
<dbReference type="InterPro" id="IPR036196">
    <property type="entry name" value="Ptyr_pPase_sf"/>
</dbReference>
<proteinExistence type="predicted"/>
<dbReference type="Gene3D" id="3.40.50.2300">
    <property type="match status" value="1"/>
</dbReference>
<dbReference type="OrthoDB" id="9793058at2"/>
<dbReference type="EMBL" id="VOXD01000027">
    <property type="protein sequence ID" value="TXF88026.1"/>
    <property type="molecule type" value="Genomic_DNA"/>
</dbReference>
<organism evidence="1 2">
    <name type="scientific">Neolewinella aurantiaca</name>
    <dbReference type="NCBI Taxonomy" id="2602767"/>
    <lineage>
        <taxon>Bacteria</taxon>
        <taxon>Pseudomonadati</taxon>
        <taxon>Bacteroidota</taxon>
        <taxon>Saprospiria</taxon>
        <taxon>Saprospirales</taxon>
        <taxon>Lewinellaceae</taxon>
        <taxon>Neolewinella</taxon>
    </lineage>
</organism>